<evidence type="ECO:0000313" key="1">
    <source>
        <dbReference type="EMBL" id="ALJ90664.1"/>
    </source>
</evidence>
<dbReference type="RefSeq" id="WP_003048423.1">
    <property type="nucleotide sequence ID" value="NZ_CP010822.1"/>
</dbReference>
<reference evidence="2" key="1">
    <citation type="journal article" date="2015" name="PLoS ONE">
        <title>Complete Genome Sequence of Thermus aquaticus Y51MC23.</title>
        <authorList>
            <person name="Brumm P.J."/>
            <person name="Monsma S."/>
            <person name="Keough B."/>
            <person name="Jasinovica S."/>
            <person name="Ferguson E."/>
            <person name="Schoenfeld T."/>
            <person name="Lodes M."/>
            <person name="Mead D.A."/>
        </authorList>
    </citation>
    <scope>NUCLEOTIDE SEQUENCE [LARGE SCALE GENOMIC DNA]</scope>
    <source>
        <strain evidence="2">BAA-2747 / Y51MC23</strain>
    </source>
</reference>
<keyword evidence="2" id="KW-1185">Reference proteome</keyword>
<name>A0ABM5VKI1_THEA5</name>
<accession>A0ABM5VKI1</accession>
<gene>
    <name evidence="1" type="ORF">TO73_0816</name>
</gene>
<dbReference type="InterPro" id="IPR018330">
    <property type="entry name" value="RecT_fam"/>
</dbReference>
<dbReference type="EMBL" id="CP010822">
    <property type="protein sequence ID" value="ALJ90664.1"/>
    <property type="molecule type" value="Genomic_DNA"/>
</dbReference>
<proteinExistence type="predicted"/>
<organism evidence="1 2">
    <name type="scientific">Thermus aquaticus (strain ATCC BAA-2747 / Y51MC23)</name>
    <dbReference type="NCBI Taxonomy" id="498848"/>
    <lineage>
        <taxon>Bacteria</taxon>
        <taxon>Thermotogati</taxon>
        <taxon>Deinococcota</taxon>
        <taxon>Deinococci</taxon>
        <taxon>Thermales</taxon>
        <taxon>Thermaceae</taxon>
        <taxon>Thermus</taxon>
    </lineage>
</organism>
<dbReference type="Pfam" id="PF03837">
    <property type="entry name" value="RecT"/>
    <property type="match status" value="1"/>
</dbReference>
<dbReference type="Proteomes" id="UP000058660">
    <property type="component" value="Chromosome"/>
</dbReference>
<evidence type="ECO:0000313" key="2">
    <source>
        <dbReference type="Proteomes" id="UP000058660"/>
    </source>
</evidence>
<protein>
    <submittedName>
        <fullName evidence="1">Phage recombination protein Bet</fullName>
    </submittedName>
</protein>
<sequence>MNAIELWRETKQVLKDMYGKRLTDGEFQAFLLVAQKLGLDPVSREIIPQVREGQHGRQVAFIVSRDGYLKAAMRDPGFAGLQSMVVREGDTFEIHPSEGKVVHRFGSKRGEILGAWAIAYHKERPPVIFFADFKEYYEANKTSPTWRTYPSAMIQKVAEVGALRRQFPLSGVVAAEEIGVEPPQAPEVAVEPSRPAPSPLPAPITPEQVGTLAQAFSALGLKGEPARELAQRRVERELASIKDLTREEAEDLLAYLEELAQGLEPFPRARRGELIGAWLEENPKGAPGAQDLLSLFGQLQEEPEEEAV</sequence>